<evidence type="ECO:0000313" key="3">
    <source>
        <dbReference type="Proteomes" id="UP000054498"/>
    </source>
</evidence>
<dbReference type="AlphaFoldDB" id="A0A0D2JL30"/>
<keyword evidence="2" id="KW-0378">Hydrolase</keyword>
<dbReference type="RefSeq" id="XP_013898977.1">
    <property type="nucleotide sequence ID" value="XM_014043523.1"/>
</dbReference>
<accession>A0A0D2JL30</accession>
<dbReference type="OrthoDB" id="17560at2759"/>
<feature type="domain" description="Dienelactone hydrolase" evidence="1">
    <location>
        <begin position="5"/>
        <end position="192"/>
    </location>
</feature>
<sequence length="194" mass="20057">MEVGLCDDLATRGYVAVAPDTFGGRCTTWIPRALALAYPHALKPGATWGVEAVHSAVEWVKQQPGVDPSRVAVAGFCYGGGSALRYAAAYPGSAAAVGVFYGRPLQEGTAAAYAALAAGGIPVFGAFGGRDQQFPPAVVDAFESELASAGVAFDIRRYPNQGHAFIGDVAATRDAGSDAADAWGAFVEFLEQRL</sequence>
<dbReference type="PANTHER" id="PTHR46623">
    <property type="entry name" value="CARBOXYMETHYLENEBUTENOLIDASE-RELATED"/>
    <property type="match status" value="1"/>
</dbReference>
<dbReference type="Gene3D" id="3.40.50.1820">
    <property type="entry name" value="alpha/beta hydrolase"/>
    <property type="match status" value="1"/>
</dbReference>
<dbReference type="InterPro" id="IPR029058">
    <property type="entry name" value="AB_hydrolase_fold"/>
</dbReference>
<dbReference type="EC" id="3.1.1.45" evidence="2"/>
<dbReference type="Pfam" id="PF01738">
    <property type="entry name" value="DLH"/>
    <property type="match status" value="1"/>
</dbReference>
<dbReference type="SUPFAM" id="SSF53474">
    <property type="entry name" value="alpha/beta-Hydrolases"/>
    <property type="match status" value="1"/>
</dbReference>
<dbReference type="GeneID" id="25740879"/>
<gene>
    <name evidence="2" type="ORF">MNEG_8003</name>
</gene>
<name>A0A0D2JL30_9CHLO</name>
<proteinExistence type="predicted"/>
<dbReference type="Proteomes" id="UP000054498">
    <property type="component" value="Unassembled WGS sequence"/>
</dbReference>
<dbReference type="STRING" id="145388.A0A0D2JL30"/>
<organism evidence="2 3">
    <name type="scientific">Monoraphidium neglectum</name>
    <dbReference type="NCBI Taxonomy" id="145388"/>
    <lineage>
        <taxon>Eukaryota</taxon>
        <taxon>Viridiplantae</taxon>
        <taxon>Chlorophyta</taxon>
        <taxon>core chlorophytes</taxon>
        <taxon>Chlorophyceae</taxon>
        <taxon>CS clade</taxon>
        <taxon>Sphaeropleales</taxon>
        <taxon>Selenastraceae</taxon>
        <taxon>Monoraphidium</taxon>
    </lineage>
</organism>
<evidence type="ECO:0000313" key="2">
    <source>
        <dbReference type="EMBL" id="KIY99957.1"/>
    </source>
</evidence>
<dbReference type="KEGG" id="mng:MNEG_8003"/>
<evidence type="ECO:0000259" key="1">
    <source>
        <dbReference type="Pfam" id="PF01738"/>
    </source>
</evidence>
<protein>
    <submittedName>
        <fullName evidence="2">Carboxymethylenebutenolidase</fullName>
        <ecNumber evidence="2">3.1.1.45</ecNumber>
    </submittedName>
</protein>
<reference evidence="2 3" key="1">
    <citation type="journal article" date="2013" name="BMC Genomics">
        <title>Reconstruction of the lipid metabolism for the microalga Monoraphidium neglectum from its genome sequence reveals characteristics suitable for biofuel production.</title>
        <authorList>
            <person name="Bogen C."/>
            <person name="Al-Dilaimi A."/>
            <person name="Albersmeier A."/>
            <person name="Wichmann J."/>
            <person name="Grundmann M."/>
            <person name="Rupp O."/>
            <person name="Lauersen K.J."/>
            <person name="Blifernez-Klassen O."/>
            <person name="Kalinowski J."/>
            <person name="Goesmann A."/>
            <person name="Mussgnug J.H."/>
            <person name="Kruse O."/>
        </authorList>
    </citation>
    <scope>NUCLEOTIDE SEQUENCE [LARGE SCALE GENOMIC DNA]</scope>
    <source>
        <strain evidence="2 3">SAG 48.87</strain>
    </source>
</reference>
<dbReference type="GO" id="GO:0008806">
    <property type="term" value="F:carboxymethylenebutenolidase activity"/>
    <property type="evidence" value="ECO:0007669"/>
    <property type="project" value="UniProtKB-EC"/>
</dbReference>
<dbReference type="InterPro" id="IPR002925">
    <property type="entry name" value="Dienelactn_hydro"/>
</dbReference>
<keyword evidence="3" id="KW-1185">Reference proteome</keyword>
<dbReference type="EMBL" id="KK101694">
    <property type="protein sequence ID" value="KIY99957.1"/>
    <property type="molecule type" value="Genomic_DNA"/>
</dbReference>
<dbReference type="InterPro" id="IPR051049">
    <property type="entry name" value="Dienelactone_hydrolase-like"/>
</dbReference>
<dbReference type="PANTHER" id="PTHR46623:SF7">
    <property type="entry name" value="CARBOXYMETHYLENEBUTENOLIDASE"/>
    <property type="match status" value="1"/>
</dbReference>